<name>A0ABP0ZAR6_9ROSI</name>
<reference evidence="1 2" key="1">
    <citation type="submission" date="2024-03" db="EMBL/GenBank/DDBJ databases">
        <authorList>
            <person name="Gkanogiannis A."/>
            <person name="Becerra Lopez-Lavalle L."/>
        </authorList>
    </citation>
    <scope>NUCLEOTIDE SEQUENCE [LARGE SCALE GENOMIC DNA]</scope>
</reference>
<dbReference type="Proteomes" id="UP001642487">
    <property type="component" value="Chromosome 8"/>
</dbReference>
<protein>
    <submittedName>
        <fullName evidence="1">Uncharacterized protein</fullName>
    </submittedName>
</protein>
<dbReference type="EMBL" id="OZ021742">
    <property type="protein sequence ID" value="CAK9327965.1"/>
    <property type="molecule type" value="Genomic_DNA"/>
</dbReference>
<organism evidence="1 2">
    <name type="scientific">Citrullus colocynthis</name>
    <name type="common">colocynth</name>
    <dbReference type="NCBI Taxonomy" id="252529"/>
    <lineage>
        <taxon>Eukaryota</taxon>
        <taxon>Viridiplantae</taxon>
        <taxon>Streptophyta</taxon>
        <taxon>Embryophyta</taxon>
        <taxon>Tracheophyta</taxon>
        <taxon>Spermatophyta</taxon>
        <taxon>Magnoliopsida</taxon>
        <taxon>eudicotyledons</taxon>
        <taxon>Gunneridae</taxon>
        <taxon>Pentapetalae</taxon>
        <taxon>rosids</taxon>
        <taxon>fabids</taxon>
        <taxon>Cucurbitales</taxon>
        <taxon>Cucurbitaceae</taxon>
        <taxon>Benincaseae</taxon>
        <taxon>Citrullus</taxon>
    </lineage>
</organism>
<accession>A0ABP0ZAR6</accession>
<evidence type="ECO:0000313" key="1">
    <source>
        <dbReference type="EMBL" id="CAK9327965.1"/>
    </source>
</evidence>
<keyword evidence="2" id="KW-1185">Reference proteome</keyword>
<proteinExistence type="predicted"/>
<evidence type="ECO:0000313" key="2">
    <source>
        <dbReference type="Proteomes" id="UP001642487"/>
    </source>
</evidence>
<gene>
    <name evidence="1" type="ORF">CITCOLO1_LOCUS20367</name>
</gene>
<sequence length="96" mass="10887">MIVDGKAEIDKKAKIAEIDKKAEIEAKLKLFFNPKSSEEEAKLKNKASRIDNLKPQMKSCHDTYMKECMGKGKSNTLCIDDCGGYCFKKFTDVFKV</sequence>